<proteinExistence type="predicted"/>
<reference evidence="1" key="1">
    <citation type="submission" date="2023-03" db="UniProtKB">
        <authorList>
            <consortium name="EnsemblPlants"/>
        </authorList>
    </citation>
    <scope>IDENTIFICATION</scope>
</reference>
<accession>A0A9I9CPH4</accession>
<name>A0A9I9CPH4_CUCME</name>
<evidence type="ECO:0000313" key="1">
    <source>
        <dbReference type="EnsemblPlants" id="MELO3C006611.2.1"/>
    </source>
</evidence>
<protein>
    <submittedName>
        <fullName evidence="1">Uncharacterized protein</fullName>
    </submittedName>
</protein>
<dbReference type="Gramene" id="MELO3C006611.2.1">
    <property type="protein sequence ID" value="MELO3C006611.2.1"/>
    <property type="gene ID" value="MELO3C006611.2"/>
</dbReference>
<organism evidence="1">
    <name type="scientific">Cucumis melo</name>
    <name type="common">Muskmelon</name>
    <dbReference type="NCBI Taxonomy" id="3656"/>
    <lineage>
        <taxon>Eukaryota</taxon>
        <taxon>Viridiplantae</taxon>
        <taxon>Streptophyta</taxon>
        <taxon>Embryophyta</taxon>
        <taxon>Tracheophyta</taxon>
        <taxon>Spermatophyta</taxon>
        <taxon>Magnoliopsida</taxon>
        <taxon>eudicotyledons</taxon>
        <taxon>Gunneridae</taxon>
        <taxon>Pentapetalae</taxon>
        <taxon>rosids</taxon>
        <taxon>fabids</taxon>
        <taxon>Cucurbitales</taxon>
        <taxon>Cucurbitaceae</taxon>
        <taxon>Benincaseae</taxon>
        <taxon>Cucumis</taxon>
    </lineage>
</organism>
<dbReference type="EnsemblPlants" id="MELO3C006611.2.1">
    <property type="protein sequence ID" value="MELO3C006611.2.1"/>
    <property type="gene ID" value="MELO3C006611.2"/>
</dbReference>
<sequence length="104" mass="11506">MAPARERRAEAATCLQNLPNISHTLFHRTCEFPSYAITPMAMAAPAPEESSATDTVSRTMTSKVNTLLLPFLLLNVSISDNNPYKLAITFVAKKYLQTKENTCD</sequence>
<dbReference type="AlphaFoldDB" id="A0A9I9CPH4"/>